<feature type="coiled-coil region" evidence="1">
    <location>
        <begin position="375"/>
        <end position="409"/>
    </location>
</feature>
<dbReference type="Proteomes" id="UP000604046">
    <property type="component" value="Unassembled WGS sequence"/>
</dbReference>
<feature type="compositionally biased region" description="Polar residues" evidence="2">
    <location>
        <begin position="471"/>
        <end position="486"/>
    </location>
</feature>
<sequence length="613" mass="66354">MEAGSASAGLLGTPVLVRPSLNTGGVLHAPLTARCTGHPRIRPVEVARQVPVQRACSQPPPFRYIQAMPAQPPQRFITLDLPQAGAVGQARSQSPQRLVRCGPTSEDRRRCMRQLNIIREALKNWPSESTELALQEAVDFVRRSSLEGGEHWTAKELRCFGLRMLATHGLEAVSWPAGDWLAMLQKACGSELAVDEVSASTMKPLSSGAAVRLGQAAFQRLAAQLEAELAEPRLLKAERVWPVRPAVSARRSVGSESTIASSVSPSSISASSQGTWERHVAAGPVVQEARLAPLASVPVQPVHLAALAPAAVARRLKASPGKHSRPCDGLENMPSFRVTNASGNRKSAGEMRAFGAFADSAVLSTPAASTPAAPGLSLEEEFARLRQDIAEERAERQALAGLVETLLQERHPPRRRCCGVSHGIVQQEGYEPEATQDWMPNFGSLMGEEWGRYRQCVIKEEESHALDVDTQMGQPSPSAASCTSPEGTLDLPPPPITTYRTDLQAPFTPFTQSQATQVHDKVLADTRAALDHLEKQLCLAVSPQTQTTTPPVTTSGSPGFNLEDGDRRELDMQTSDADFYRHKCLELAAEVQRREEELVHLRQALQEATASMA</sequence>
<keyword evidence="1" id="KW-0175">Coiled coil</keyword>
<evidence type="ECO:0000313" key="3">
    <source>
        <dbReference type="EMBL" id="CAE7507012.1"/>
    </source>
</evidence>
<evidence type="ECO:0000256" key="2">
    <source>
        <dbReference type="SAM" id="MobiDB-lite"/>
    </source>
</evidence>
<feature type="region of interest" description="Disordered" evidence="2">
    <location>
        <begin position="543"/>
        <end position="566"/>
    </location>
</feature>
<organism evidence="3 4">
    <name type="scientific">Symbiodinium natans</name>
    <dbReference type="NCBI Taxonomy" id="878477"/>
    <lineage>
        <taxon>Eukaryota</taxon>
        <taxon>Sar</taxon>
        <taxon>Alveolata</taxon>
        <taxon>Dinophyceae</taxon>
        <taxon>Suessiales</taxon>
        <taxon>Symbiodiniaceae</taxon>
        <taxon>Symbiodinium</taxon>
    </lineage>
</organism>
<gene>
    <name evidence="3" type="primary">PDK</name>
    <name evidence="3" type="ORF">SNAT2548_LOCUS28396</name>
</gene>
<feature type="compositionally biased region" description="Low complexity" evidence="2">
    <location>
        <begin position="543"/>
        <end position="559"/>
    </location>
</feature>
<reference evidence="3" key="1">
    <citation type="submission" date="2021-02" db="EMBL/GenBank/DDBJ databases">
        <authorList>
            <person name="Dougan E. K."/>
            <person name="Rhodes N."/>
            <person name="Thang M."/>
            <person name="Chan C."/>
        </authorList>
    </citation>
    <scope>NUCLEOTIDE SEQUENCE</scope>
</reference>
<accession>A0A812T4P5</accession>
<evidence type="ECO:0000313" key="4">
    <source>
        <dbReference type="Proteomes" id="UP000604046"/>
    </source>
</evidence>
<evidence type="ECO:0000256" key="1">
    <source>
        <dbReference type="SAM" id="Coils"/>
    </source>
</evidence>
<dbReference type="AlphaFoldDB" id="A0A812T4P5"/>
<name>A0A812T4P5_9DINO</name>
<dbReference type="EMBL" id="CAJNDS010002515">
    <property type="protein sequence ID" value="CAE7507012.1"/>
    <property type="molecule type" value="Genomic_DNA"/>
</dbReference>
<protein>
    <submittedName>
        <fullName evidence="3">PDK protein</fullName>
    </submittedName>
</protein>
<comment type="caution">
    <text evidence="3">The sequence shown here is derived from an EMBL/GenBank/DDBJ whole genome shotgun (WGS) entry which is preliminary data.</text>
</comment>
<feature type="region of interest" description="Disordered" evidence="2">
    <location>
        <begin position="469"/>
        <end position="501"/>
    </location>
</feature>
<proteinExistence type="predicted"/>
<keyword evidence="4" id="KW-1185">Reference proteome</keyword>